<dbReference type="OrthoDB" id="189920at2759"/>
<organism evidence="2 3">
    <name type="scientific">Daphnia galeata</name>
    <dbReference type="NCBI Taxonomy" id="27404"/>
    <lineage>
        <taxon>Eukaryota</taxon>
        <taxon>Metazoa</taxon>
        <taxon>Ecdysozoa</taxon>
        <taxon>Arthropoda</taxon>
        <taxon>Crustacea</taxon>
        <taxon>Branchiopoda</taxon>
        <taxon>Diplostraca</taxon>
        <taxon>Cladocera</taxon>
        <taxon>Anomopoda</taxon>
        <taxon>Daphniidae</taxon>
        <taxon>Daphnia</taxon>
    </lineage>
</organism>
<evidence type="ECO:0000259" key="1">
    <source>
        <dbReference type="PROSITE" id="PS51352"/>
    </source>
</evidence>
<dbReference type="InterPro" id="IPR036249">
    <property type="entry name" value="Thioredoxin-like_sf"/>
</dbReference>
<protein>
    <recommendedName>
        <fullName evidence="1">Thioredoxin domain-containing protein</fullName>
    </recommendedName>
</protein>
<dbReference type="GO" id="GO:0045494">
    <property type="term" value="P:photoreceptor cell maintenance"/>
    <property type="evidence" value="ECO:0007669"/>
    <property type="project" value="InterPro"/>
</dbReference>
<feature type="domain" description="Thioredoxin" evidence="1">
    <location>
        <begin position="1"/>
        <end position="144"/>
    </location>
</feature>
<dbReference type="CDD" id="cd02964">
    <property type="entry name" value="TryX_like_family"/>
    <property type="match status" value="1"/>
</dbReference>
<keyword evidence="3" id="KW-1185">Reference proteome</keyword>
<dbReference type="PANTHER" id="PTHR46762">
    <property type="entry name" value="NUCLEOREDOXIN-LIKE PROTEIN 2"/>
    <property type="match status" value="1"/>
</dbReference>
<dbReference type="EMBL" id="CAKKLH010000124">
    <property type="protein sequence ID" value="CAH0104027.1"/>
    <property type="molecule type" value="Genomic_DNA"/>
</dbReference>
<dbReference type="Proteomes" id="UP000789390">
    <property type="component" value="Unassembled WGS sequence"/>
</dbReference>
<evidence type="ECO:0000313" key="2">
    <source>
        <dbReference type="EMBL" id="CAH0104027.1"/>
    </source>
</evidence>
<dbReference type="Pfam" id="PF13905">
    <property type="entry name" value="Thioredoxin_8"/>
    <property type="match status" value="1"/>
</dbReference>
<dbReference type="PANTHER" id="PTHR46762:SF1">
    <property type="entry name" value="NUCLEOREDOXIN-LIKE PROTEIN 2"/>
    <property type="match status" value="1"/>
</dbReference>
<dbReference type="InterPro" id="IPR012336">
    <property type="entry name" value="Thioredoxin-like_fold"/>
</dbReference>
<dbReference type="InterPro" id="IPR029519">
    <property type="entry name" value="RdCVF2"/>
</dbReference>
<gene>
    <name evidence="2" type="ORF">DGAL_LOCUS6739</name>
</gene>
<dbReference type="Gene3D" id="3.40.30.10">
    <property type="entry name" value="Glutaredoxin"/>
    <property type="match status" value="1"/>
</dbReference>
<dbReference type="AlphaFoldDB" id="A0A8J2RGG9"/>
<proteinExistence type="predicted"/>
<evidence type="ECO:0000313" key="3">
    <source>
        <dbReference type="Proteomes" id="UP000789390"/>
    </source>
</evidence>
<comment type="caution">
    <text evidence="2">The sequence shown here is derived from an EMBL/GenBank/DDBJ whole genome shotgun (WGS) entry which is preliminary data.</text>
</comment>
<reference evidence="2" key="1">
    <citation type="submission" date="2021-11" db="EMBL/GenBank/DDBJ databases">
        <authorList>
            <person name="Schell T."/>
        </authorList>
    </citation>
    <scope>NUCLEOTIDE SEQUENCE</scope>
    <source>
        <strain evidence="2">M5</strain>
    </source>
</reference>
<name>A0A8J2RGG9_9CRUS</name>
<dbReference type="PROSITE" id="PS51352">
    <property type="entry name" value="THIOREDOXIN_2"/>
    <property type="match status" value="1"/>
</dbReference>
<dbReference type="InterPro" id="IPR013766">
    <property type="entry name" value="Thioredoxin_domain"/>
</dbReference>
<dbReference type="SUPFAM" id="SSF52833">
    <property type="entry name" value="Thioredoxin-like"/>
    <property type="match status" value="1"/>
</dbReference>
<sequence length="144" mass="16325">MDTLSGQQLVNKYQQRCNAEEALQNKDIICYYFSAHWCPPCRMFTPILADFYKDLVDQGARMECIFVSSDRSENEMMQYMAESHADWLAIPWGTQLAGTLKSKYGVSGIPCLVVVKKNGTVITKDGRSDVHRLGAGCFQQWEKA</sequence>
<dbReference type="GO" id="GO:0007600">
    <property type="term" value="P:sensory perception"/>
    <property type="evidence" value="ECO:0007669"/>
    <property type="project" value="InterPro"/>
</dbReference>
<accession>A0A8J2RGG9</accession>